<evidence type="ECO:0000313" key="3">
    <source>
        <dbReference type="Proteomes" id="UP000006462"/>
    </source>
</evidence>
<dbReference type="InterPro" id="IPR006429">
    <property type="entry name" value="Phage_lambda_portal"/>
</dbReference>
<reference evidence="2 3" key="1">
    <citation type="submission" date="2009-12" db="EMBL/GenBank/DDBJ databases">
        <authorList>
            <person name="Shrivastava S."/>
            <person name="Madupu R."/>
            <person name="Durkin A.S."/>
            <person name="Torralba M."/>
            <person name="Methe B."/>
            <person name="Sutton G.G."/>
            <person name="Strausberg R.L."/>
            <person name="Nelson K.E."/>
        </authorList>
    </citation>
    <scope>NUCLEOTIDE SEQUENCE [LARGE SCALE GENOMIC DNA]</scope>
    <source>
        <strain evidence="2 3">W5455</strain>
    </source>
</reference>
<dbReference type="RefSeq" id="WP_009164246.1">
    <property type="nucleotide sequence ID" value="NZ_ADFP01000046.1"/>
</dbReference>
<accession>A0ABM9ZWU6</accession>
<keyword evidence="3" id="KW-1185">Reference proteome</keyword>
<feature type="compositionally biased region" description="Low complexity" evidence="1">
    <location>
        <begin position="486"/>
        <end position="501"/>
    </location>
</feature>
<evidence type="ECO:0000256" key="1">
    <source>
        <dbReference type="SAM" id="MobiDB-lite"/>
    </source>
</evidence>
<proteinExistence type="predicted"/>
<evidence type="ECO:0000313" key="2">
    <source>
        <dbReference type="EMBL" id="EFB91348.1"/>
    </source>
</evidence>
<organism evidence="2 3">
    <name type="scientific">Pyramidobacter piscolens W5455</name>
    <dbReference type="NCBI Taxonomy" id="352165"/>
    <lineage>
        <taxon>Bacteria</taxon>
        <taxon>Thermotogati</taxon>
        <taxon>Synergistota</taxon>
        <taxon>Synergistia</taxon>
        <taxon>Synergistales</taxon>
        <taxon>Dethiosulfovibrionaceae</taxon>
        <taxon>Pyramidobacter</taxon>
    </lineage>
</organism>
<dbReference type="Proteomes" id="UP000006462">
    <property type="component" value="Unassembled WGS sequence"/>
</dbReference>
<protein>
    <submittedName>
        <fullName evidence="2">Phage portal protein, lambda family</fullName>
    </submittedName>
</protein>
<dbReference type="EMBL" id="ADFP01000046">
    <property type="protein sequence ID" value="EFB91348.1"/>
    <property type="molecule type" value="Genomic_DNA"/>
</dbReference>
<sequence>MAGKMNALDRLIGWLSPQAFCRRMAWREEQKRYYDAARTDRFGASWFPPGSLSSENTDRPYRTLIRGRARDLERNNGIVRGLLRGLERNVVGAGIAPQPDVTSRSGRSNDALNRRIAELWADWSQRRFCDVAGASSFPDFQRLYLRRRIVDGDVFVIVVAPPEGGAYPVALQMIEPDLLAEDVFQTKDGHKVFGGVEVDEFMRPLAYHFRMDPLESARTIRVPAERVVHGYDRTRAPQLRGVSELAGSMESIRDIGEYVDSELKAARIAGSMTGVVKTETGAARIGRAPARDANGAPIETIQLGSLNYLKQGEEVNFPQPGRPNEAAGGFVSVIERFVGVGMGLSYEAVSRDLSQVNYSSIREGRLQDIKTYEEYQRDVVETFCAPVYAAWLDAMVLNGLVTIPGYWGARDKYRKVRWVRPGWSWVDPQKEAAAAEKGLQLGTTTLQEVCGYEGKDWQEVLRQRKAEQDFIAEIGLNTGGDHHEPGSTPSDAGTGAAADGTIPEPGDDA</sequence>
<name>A0ABM9ZWU6_9BACT</name>
<feature type="region of interest" description="Disordered" evidence="1">
    <location>
        <begin position="476"/>
        <end position="509"/>
    </location>
</feature>
<dbReference type="NCBIfam" id="TIGR01539">
    <property type="entry name" value="portal_lambda"/>
    <property type="match status" value="1"/>
</dbReference>
<dbReference type="Pfam" id="PF05136">
    <property type="entry name" value="Phage_portal_2"/>
    <property type="match status" value="1"/>
</dbReference>
<comment type="caution">
    <text evidence="2">The sequence shown here is derived from an EMBL/GenBank/DDBJ whole genome shotgun (WGS) entry which is preliminary data.</text>
</comment>
<gene>
    <name evidence="2" type="ORF">HMPREF7215_2784</name>
</gene>